<dbReference type="SUPFAM" id="SSF56317">
    <property type="entry name" value="Carbon-nitrogen hydrolase"/>
    <property type="match status" value="1"/>
</dbReference>
<dbReference type="InterPro" id="IPR036526">
    <property type="entry name" value="C-N_Hydrolase_sf"/>
</dbReference>
<organism evidence="3 4">
    <name type="scientific">Microbulbifer pacificus</name>
    <dbReference type="NCBI Taxonomy" id="407164"/>
    <lineage>
        <taxon>Bacteria</taxon>
        <taxon>Pseudomonadati</taxon>
        <taxon>Pseudomonadota</taxon>
        <taxon>Gammaproteobacteria</taxon>
        <taxon>Cellvibrionales</taxon>
        <taxon>Microbulbiferaceae</taxon>
        <taxon>Microbulbifer</taxon>
    </lineage>
</organism>
<evidence type="ECO:0000313" key="4">
    <source>
        <dbReference type="Proteomes" id="UP001302477"/>
    </source>
</evidence>
<name>A0AAU0N141_9GAMM</name>
<evidence type="ECO:0000313" key="3">
    <source>
        <dbReference type="EMBL" id="WOX06181.1"/>
    </source>
</evidence>
<protein>
    <submittedName>
        <fullName evidence="3">Nitrilase-related carbon-nitrogen hydrolase</fullName>
    </submittedName>
</protein>
<proteinExistence type="predicted"/>
<dbReference type="RefSeq" id="WP_318954639.1">
    <property type="nucleotide sequence ID" value="NZ_CP137555.1"/>
</dbReference>
<dbReference type="GO" id="GO:0016811">
    <property type="term" value="F:hydrolase activity, acting on carbon-nitrogen (but not peptide) bonds, in linear amides"/>
    <property type="evidence" value="ECO:0007669"/>
    <property type="project" value="TreeGrafter"/>
</dbReference>
<dbReference type="Gene3D" id="3.60.110.10">
    <property type="entry name" value="Carbon-nitrogen hydrolase"/>
    <property type="match status" value="1"/>
</dbReference>
<dbReference type="Pfam" id="PF00795">
    <property type="entry name" value="CN_hydrolase"/>
    <property type="match status" value="1"/>
</dbReference>
<keyword evidence="1 3" id="KW-0378">Hydrolase</keyword>
<dbReference type="EMBL" id="CP137555">
    <property type="protein sequence ID" value="WOX06181.1"/>
    <property type="molecule type" value="Genomic_DNA"/>
</dbReference>
<evidence type="ECO:0000259" key="2">
    <source>
        <dbReference type="PROSITE" id="PS50263"/>
    </source>
</evidence>
<dbReference type="InterPro" id="IPR050345">
    <property type="entry name" value="Aliph_Amidase/BUP"/>
</dbReference>
<evidence type="ECO:0000256" key="1">
    <source>
        <dbReference type="ARBA" id="ARBA00022801"/>
    </source>
</evidence>
<dbReference type="PANTHER" id="PTHR43674">
    <property type="entry name" value="NITRILASE C965.09-RELATED"/>
    <property type="match status" value="1"/>
</dbReference>
<dbReference type="InterPro" id="IPR003010">
    <property type="entry name" value="C-N_Hydrolase"/>
</dbReference>
<accession>A0AAU0N141</accession>
<sequence>MIKKLFVTLVLCIAVLVALLYVPPSSRVREEPPVVLEPLNTPRPDAENLVSIQPYLTPDDYASAERLQRKLHEYLQRARDAGLLSAKSLVVFPEHIGTWLVAEGESFMVFSSRRTDTALFWSALGNLPQFARLLMEETATDPFAAALFKSKSAEMAGQYQQIFSGLAREFGVTLVAGSIVLPDPKIEDNRISLRPGPLYNNSFVFYADGGVAGPVRKNYPIDSEQPFIQPGDRDLPIFQTPLGRLAVLICADSWYPYSWQQIASADIVAVPSFSSPSGIWQKPWAGYNGAATPIDVDRQDIGRLSEGEAWLKYALAGRGGHIRAGINTFLRGDLWDLGDDGRTTAIINGEVMQGERRNGAIISSVWLP</sequence>
<dbReference type="KEGG" id="mpaf:R5R33_03320"/>
<gene>
    <name evidence="3" type="ORF">R5R33_03320</name>
</gene>
<dbReference type="Proteomes" id="UP001302477">
    <property type="component" value="Chromosome"/>
</dbReference>
<reference evidence="3 4" key="1">
    <citation type="submission" date="2023-10" db="EMBL/GenBank/DDBJ databases">
        <title>Description of Microbulbifer bruguierae sp. nov., isolated from the sediments of mangrove plant Bruguiera sexangula and comparative genomic analyses of the genus Microbulbifer.</title>
        <authorList>
            <person name="Long M."/>
        </authorList>
    </citation>
    <scope>NUCLEOTIDE SEQUENCE [LARGE SCALE GENOMIC DNA]</scope>
    <source>
        <strain evidence="3 4">SPO729</strain>
    </source>
</reference>
<dbReference type="PROSITE" id="PS50263">
    <property type="entry name" value="CN_HYDROLASE"/>
    <property type="match status" value="1"/>
</dbReference>
<dbReference type="PANTHER" id="PTHR43674:SF13">
    <property type="entry name" value="CN HYDROLASE DOMAIN-CONTAINING PROTEIN"/>
    <property type="match status" value="1"/>
</dbReference>
<keyword evidence="4" id="KW-1185">Reference proteome</keyword>
<dbReference type="AlphaFoldDB" id="A0AAU0N141"/>
<feature type="domain" description="CN hydrolase" evidence="2">
    <location>
        <begin position="99"/>
        <end position="353"/>
    </location>
</feature>